<keyword evidence="2" id="KW-1185">Reference proteome</keyword>
<dbReference type="Proteomes" id="UP000006735">
    <property type="component" value="Chromosome"/>
</dbReference>
<sequence>MLVSLAMVELLHLLATLGRNTGRRLHFRQTLQGCADQVDRVARTNCLGQHVLDADRFEHSAHGAACDDARTFRSRLHVDACCTMARLDGMPQGAVVQIHSGQVLARLFHRLLDGDRHFARLAITETDLAQTIADHGQRGEGELATALDRLADAIDRDQLFDHAIVDFLFAVTVAITTPRCTFFCHLDSLID</sequence>
<name>Q5GWV2_XANOR</name>
<organism evidence="1 2">
    <name type="scientific">Xanthomonas oryzae pv. oryzae (strain KACC10331 / KXO85)</name>
    <dbReference type="NCBI Taxonomy" id="291331"/>
    <lineage>
        <taxon>Bacteria</taxon>
        <taxon>Pseudomonadati</taxon>
        <taxon>Pseudomonadota</taxon>
        <taxon>Gammaproteobacteria</taxon>
        <taxon>Lysobacterales</taxon>
        <taxon>Lysobacteraceae</taxon>
        <taxon>Xanthomonas</taxon>
    </lineage>
</organism>
<dbReference type="AlphaFoldDB" id="Q5GWV2"/>
<dbReference type="KEGG" id="xoo:XOO3565"/>
<reference evidence="1 2" key="1">
    <citation type="journal article" date="2005" name="Nucleic Acids Res.">
        <title>The genome sequence of Xanthomonas oryzae pathovar oryzae KACC10331, the bacterial blight pathogen of rice.</title>
        <authorList>
            <person name="Lee B.M."/>
            <person name="Park Y.J."/>
            <person name="Park D.S."/>
            <person name="Kang H.W."/>
            <person name="Kim J.G."/>
            <person name="Song E.S."/>
            <person name="Park I.C."/>
            <person name="Yoon U.H."/>
            <person name="Hahn J.H."/>
            <person name="Koo B.S."/>
            <person name="Lee G.B."/>
            <person name="Kim H."/>
            <person name="Park H.S."/>
            <person name="Yoon K.O."/>
            <person name="Kim J.H."/>
            <person name="Jung C.H."/>
            <person name="Koh N.H."/>
            <person name="Seo J.S."/>
            <person name="Go S.J."/>
        </authorList>
    </citation>
    <scope>NUCLEOTIDE SEQUENCE [LARGE SCALE GENOMIC DNA]</scope>
    <source>
        <strain evidence="2">KACC10331 / KXO85</strain>
    </source>
</reference>
<dbReference type="EMBL" id="AE013598">
    <property type="protein sequence ID" value="AAW76819.1"/>
    <property type="molecule type" value="Genomic_DNA"/>
</dbReference>
<evidence type="ECO:0000313" key="2">
    <source>
        <dbReference type="Proteomes" id="UP000006735"/>
    </source>
</evidence>
<gene>
    <name evidence="1" type="ordered locus">XOO3565</name>
</gene>
<protein>
    <submittedName>
        <fullName evidence="1">Uncharacterized protein</fullName>
    </submittedName>
</protein>
<dbReference type="STRING" id="291331.XOO3565"/>
<proteinExistence type="predicted"/>
<dbReference type="HOGENOM" id="CLU_089911_0_0_6"/>
<evidence type="ECO:0000313" key="1">
    <source>
        <dbReference type="EMBL" id="AAW76819.1"/>
    </source>
</evidence>
<accession>Q5GWV2</accession>